<reference evidence="2" key="1">
    <citation type="submission" date="2018-05" db="EMBL/GenBank/DDBJ databases">
        <authorList>
            <person name="Lanie J.A."/>
            <person name="Ng W.-L."/>
            <person name="Kazmierczak K.M."/>
            <person name="Andrzejewski T.M."/>
            <person name="Davidsen T.M."/>
            <person name="Wayne K.J."/>
            <person name="Tettelin H."/>
            <person name="Glass J.I."/>
            <person name="Rusch D."/>
            <person name="Podicherti R."/>
            <person name="Tsui H.-C.T."/>
            <person name="Winkler M.E."/>
        </authorList>
    </citation>
    <scope>NUCLEOTIDE SEQUENCE</scope>
</reference>
<sequence>MNINELKEMCTKDTKIDITDLDGYSVSIPELANKYHQLAYLEKNLVRYLRSEYKIIRLSRWKYYSGKADPKEYEDEPFDLKVLKNDMDLFLDGDVQVLTIKNKMEEQEEKIKLIEDTAKVIQNASFNISNTIKWKKFLAGDLT</sequence>
<accession>A0A382LXI8</accession>
<evidence type="ECO:0000313" key="2">
    <source>
        <dbReference type="EMBL" id="SVC39621.1"/>
    </source>
</evidence>
<evidence type="ECO:0000256" key="1">
    <source>
        <dbReference type="SAM" id="Coils"/>
    </source>
</evidence>
<feature type="coiled-coil region" evidence="1">
    <location>
        <begin position="97"/>
        <end position="124"/>
    </location>
</feature>
<proteinExistence type="predicted"/>
<evidence type="ECO:0008006" key="3">
    <source>
        <dbReference type="Google" id="ProtNLM"/>
    </source>
</evidence>
<gene>
    <name evidence="2" type="ORF">METZ01_LOCUS292475</name>
</gene>
<dbReference type="EMBL" id="UINC01088949">
    <property type="protein sequence ID" value="SVC39621.1"/>
    <property type="molecule type" value="Genomic_DNA"/>
</dbReference>
<dbReference type="AlphaFoldDB" id="A0A382LXI8"/>
<protein>
    <recommendedName>
        <fullName evidence="3">UvsY</fullName>
    </recommendedName>
</protein>
<keyword evidence="1" id="KW-0175">Coiled coil</keyword>
<name>A0A382LXI8_9ZZZZ</name>
<dbReference type="InterPro" id="IPR021289">
    <property type="entry name" value="UvsY"/>
</dbReference>
<organism evidence="2">
    <name type="scientific">marine metagenome</name>
    <dbReference type="NCBI Taxonomy" id="408172"/>
    <lineage>
        <taxon>unclassified sequences</taxon>
        <taxon>metagenomes</taxon>
        <taxon>ecological metagenomes</taxon>
    </lineage>
</organism>
<dbReference type="Pfam" id="PF11056">
    <property type="entry name" value="UvsY"/>
    <property type="match status" value="1"/>
</dbReference>